<feature type="transmembrane region" description="Helical" evidence="1">
    <location>
        <begin position="157"/>
        <end position="179"/>
    </location>
</feature>
<feature type="transmembrane region" description="Helical" evidence="1">
    <location>
        <begin position="7"/>
        <end position="30"/>
    </location>
</feature>
<evidence type="ECO:0000256" key="1">
    <source>
        <dbReference type="SAM" id="Phobius"/>
    </source>
</evidence>
<comment type="caution">
    <text evidence="2">The sequence shown here is derived from an EMBL/GenBank/DDBJ whole genome shotgun (WGS) entry which is preliminary data.</text>
</comment>
<keyword evidence="1" id="KW-0812">Transmembrane</keyword>
<accession>A0ABV9P2E0</accession>
<feature type="transmembrane region" description="Helical" evidence="1">
    <location>
        <begin position="185"/>
        <end position="203"/>
    </location>
</feature>
<evidence type="ECO:0008006" key="4">
    <source>
        <dbReference type="Google" id="ProtNLM"/>
    </source>
</evidence>
<sequence length="209" mass="23697">MEQVIKIFIYIHAFFGGIALLSGLASILFVKGSPNHKKSGKIFSYGMVISSLISLPICWLPNHENSFLFLIGIFTIYLVISGNRVLLFKKKKEANITDKLISIIMFLASLLMLFFGTYFILKNNSGGILYLFFGLSAFLISIRDFKFYKNIDKTKILPFHIGKMAGAYIASITAFLVAGLRFEGLIYWILPSIVGIFFIMFWIKKTKKT</sequence>
<keyword evidence="1" id="KW-1133">Transmembrane helix</keyword>
<feature type="transmembrane region" description="Helical" evidence="1">
    <location>
        <begin position="100"/>
        <end position="121"/>
    </location>
</feature>
<reference evidence="3" key="1">
    <citation type="journal article" date="2019" name="Int. J. Syst. Evol. Microbiol.">
        <title>The Global Catalogue of Microorganisms (GCM) 10K type strain sequencing project: providing services to taxonomists for standard genome sequencing and annotation.</title>
        <authorList>
            <consortium name="The Broad Institute Genomics Platform"/>
            <consortium name="The Broad Institute Genome Sequencing Center for Infectious Disease"/>
            <person name="Wu L."/>
            <person name="Ma J."/>
        </authorList>
    </citation>
    <scope>NUCLEOTIDE SEQUENCE [LARGE SCALE GENOMIC DNA]</scope>
    <source>
        <strain evidence="3">CCUG 50349</strain>
    </source>
</reference>
<dbReference type="Proteomes" id="UP001595885">
    <property type="component" value="Unassembled WGS sequence"/>
</dbReference>
<protein>
    <recommendedName>
        <fullName evidence="4">DUF2306 domain-containing protein</fullName>
    </recommendedName>
</protein>
<organism evidence="2 3">
    <name type="scientific">Flavobacterium ponti</name>
    <dbReference type="NCBI Taxonomy" id="665133"/>
    <lineage>
        <taxon>Bacteria</taxon>
        <taxon>Pseudomonadati</taxon>
        <taxon>Bacteroidota</taxon>
        <taxon>Flavobacteriia</taxon>
        <taxon>Flavobacteriales</taxon>
        <taxon>Flavobacteriaceae</taxon>
        <taxon>Flavobacterium</taxon>
    </lineage>
</organism>
<evidence type="ECO:0000313" key="2">
    <source>
        <dbReference type="EMBL" id="MFC4738444.1"/>
    </source>
</evidence>
<evidence type="ECO:0000313" key="3">
    <source>
        <dbReference type="Proteomes" id="UP001595885"/>
    </source>
</evidence>
<gene>
    <name evidence="2" type="ORF">ACFO3U_00400</name>
</gene>
<proteinExistence type="predicted"/>
<keyword evidence="1" id="KW-0472">Membrane</keyword>
<feature type="transmembrane region" description="Helical" evidence="1">
    <location>
        <begin position="127"/>
        <end position="145"/>
    </location>
</feature>
<feature type="transmembrane region" description="Helical" evidence="1">
    <location>
        <begin position="68"/>
        <end position="88"/>
    </location>
</feature>
<dbReference type="EMBL" id="JBHSGW010000001">
    <property type="protein sequence ID" value="MFC4738444.1"/>
    <property type="molecule type" value="Genomic_DNA"/>
</dbReference>
<dbReference type="RefSeq" id="WP_379737359.1">
    <property type="nucleotide sequence ID" value="NZ_JBHSGW010000001.1"/>
</dbReference>
<name>A0ABV9P2E0_9FLAO</name>
<keyword evidence="3" id="KW-1185">Reference proteome</keyword>